<reference evidence="1" key="1">
    <citation type="submission" date="2021-01" db="EMBL/GenBank/DDBJ databases">
        <authorList>
            <consortium name="Genoscope - CEA"/>
            <person name="William W."/>
        </authorList>
    </citation>
    <scope>NUCLEOTIDE SEQUENCE</scope>
</reference>
<proteinExistence type="predicted"/>
<dbReference type="AlphaFoldDB" id="A0A8S1UKF3"/>
<comment type="caution">
    <text evidence="1">The sequence shown here is derived from an EMBL/GenBank/DDBJ whole genome shotgun (WGS) entry which is preliminary data.</text>
</comment>
<evidence type="ECO:0000313" key="2">
    <source>
        <dbReference type="Proteomes" id="UP000683925"/>
    </source>
</evidence>
<gene>
    <name evidence="1" type="ORF">POCTA_138.1.T0450270</name>
</gene>
<dbReference type="EMBL" id="CAJJDP010000045">
    <property type="protein sequence ID" value="CAD8164864.1"/>
    <property type="molecule type" value="Genomic_DNA"/>
</dbReference>
<sequence>MLFSVNLSVKNTEILIDILIIIHTYIKIHLFQKIFLSYQNVRVRFQQDLIEQSNALTDALASQNSAISVQSSPIQTDQLRLGLKKGQGNRCQASEPQPISNNVLESSKSVNILCWNLQGYSYRKYEHLKTSHIILAQEANLIDGKKDYNVYGYQSYIKERIGHPLMTLVRKKILPEESMIQKPKITQCLKSFSQNSPYQQQISTQLVDLRESGRPLQKSFNMLLLQWWRYQLLNEKESKSLL</sequence>
<protein>
    <submittedName>
        <fullName evidence="1">Uncharacterized protein</fullName>
    </submittedName>
</protein>
<organism evidence="1 2">
    <name type="scientific">Paramecium octaurelia</name>
    <dbReference type="NCBI Taxonomy" id="43137"/>
    <lineage>
        <taxon>Eukaryota</taxon>
        <taxon>Sar</taxon>
        <taxon>Alveolata</taxon>
        <taxon>Ciliophora</taxon>
        <taxon>Intramacronucleata</taxon>
        <taxon>Oligohymenophorea</taxon>
        <taxon>Peniculida</taxon>
        <taxon>Parameciidae</taxon>
        <taxon>Paramecium</taxon>
    </lineage>
</organism>
<dbReference type="Proteomes" id="UP000683925">
    <property type="component" value="Unassembled WGS sequence"/>
</dbReference>
<name>A0A8S1UKF3_PAROT</name>
<evidence type="ECO:0000313" key="1">
    <source>
        <dbReference type="EMBL" id="CAD8164864.1"/>
    </source>
</evidence>
<keyword evidence="2" id="KW-1185">Reference proteome</keyword>
<accession>A0A8S1UKF3</accession>